<dbReference type="EMBL" id="MIGB01000018">
    <property type="protein sequence ID" value="OSY39208.1"/>
    <property type="molecule type" value="Genomic_DNA"/>
</dbReference>
<comment type="caution">
    <text evidence="2">The sequence shown here is derived from an EMBL/GenBank/DDBJ whole genome shotgun (WGS) entry which is preliminary data.</text>
</comment>
<sequence length="273" mass="29087">MSAPETAADPGVLVGAALLASGTTPATALLLRALVETLRYRYLGRETTVRNGDETLRLVPTAVSTSGLGPRALATGRLDEVRLTAGDVDAPALRLRELTLVAREVRIRPALTPELVAGPVELAAVLEPDWIAEKLHAHAPGLDVTVDADGVPRARRRHRPGLGSADLELSVHGHTLSWKVSGLTVAGHRMGPPRSAEARRSVRALVDRSPLRGIRSGSVRLPGLPPQLRLHDLHLAPDRITVHGTLEGWRRAVPTAGLDDVLRGARSLLLPGR</sequence>
<dbReference type="OrthoDB" id="3579012at2"/>
<proteinExistence type="predicted"/>
<feature type="transmembrane region" description="Helical" evidence="1">
    <location>
        <begin position="12"/>
        <end position="35"/>
    </location>
</feature>
<evidence type="ECO:0000256" key="1">
    <source>
        <dbReference type="SAM" id="Phobius"/>
    </source>
</evidence>
<dbReference type="RefSeq" id="WP_085913700.1">
    <property type="nucleotide sequence ID" value="NZ_AP018920.1"/>
</dbReference>
<name>A0A1Y2MX35_PSEAH</name>
<keyword evidence="1" id="KW-1133">Transmembrane helix</keyword>
<reference evidence="2 3" key="1">
    <citation type="submission" date="2016-09" db="EMBL/GenBank/DDBJ databases">
        <title>Pseudonocardia autotrophica DSM535, a candidate organism with high potential of specific P450 cytochromes.</title>
        <authorList>
            <person name="Grumaz C."/>
            <person name="Vainshtein Y."/>
            <person name="Kirstahler P."/>
            <person name="Sohn K."/>
        </authorList>
    </citation>
    <scope>NUCLEOTIDE SEQUENCE [LARGE SCALE GENOMIC DNA]</scope>
    <source>
        <strain evidence="2 3">DSM 535</strain>
    </source>
</reference>
<evidence type="ECO:0008006" key="4">
    <source>
        <dbReference type="Google" id="ProtNLM"/>
    </source>
</evidence>
<keyword evidence="3" id="KW-1185">Reference proteome</keyword>
<organism evidence="2 3">
    <name type="scientific">Pseudonocardia autotrophica</name>
    <name type="common">Amycolata autotrophica</name>
    <name type="synonym">Nocardia autotrophica</name>
    <dbReference type="NCBI Taxonomy" id="2074"/>
    <lineage>
        <taxon>Bacteria</taxon>
        <taxon>Bacillati</taxon>
        <taxon>Actinomycetota</taxon>
        <taxon>Actinomycetes</taxon>
        <taxon>Pseudonocardiales</taxon>
        <taxon>Pseudonocardiaceae</taxon>
        <taxon>Pseudonocardia</taxon>
    </lineage>
</organism>
<dbReference type="Pfam" id="PF11209">
    <property type="entry name" value="LmeA"/>
    <property type="match status" value="1"/>
</dbReference>
<evidence type="ECO:0000313" key="3">
    <source>
        <dbReference type="Proteomes" id="UP000194360"/>
    </source>
</evidence>
<gene>
    <name evidence="2" type="ORF">BG845_03478</name>
</gene>
<accession>A0A1Y2MX35</accession>
<dbReference type="Proteomes" id="UP000194360">
    <property type="component" value="Unassembled WGS sequence"/>
</dbReference>
<keyword evidence="1" id="KW-0472">Membrane</keyword>
<dbReference type="InterPro" id="IPR021373">
    <property type="entry name" value="DUF2993"/>
</dbReference>
<keyword evidence="1" id="KW-0812">Transmembrane</keyword>
<dbReference type="AlphaFoldDB" id="A0A1Y2MX35"/>
<evidence type="ECO:0000313" key="2">
    <source>
        <dbReference type="EMBL" id="OSY39208.1"/>
    </source>
</evidence>
<protein>
    <recommendedName>
        <fullName evidence="4">DUF2993 domain-containing protein</fullName>
    </recommendedName>
</protein>